<feature type="compositionally biased region" description="Polar residues" evidence="4">
    <location>
        <begin position="1"/>
        <end position="27"/>
    </location>
</feature>
<feature type="repeat" description="WD" evidence="3">
    <location>
        <begin position="611"/>
        <end position="640"/>
    </location>
</feature>
<organism evidence="6 7">
    <name type="scientific">Dendrothele bispora (strain CBS 962.96)</name>
    <dbReference type="NCBI Taxonomy" id="1314807"/>
    <lineage>
        <taxon>Eukaryota</taxon>
        <taxon>Fungi</taxon>
        <taxon>Dikarya</taxon>
        <taxon>Basidiomycota</taxon>
        <taxon>Agaricomycotina</taxon>
        <taxon>Agaricomycetes</taxon>
        <taxon>Agaricomycetidae</taxon>
        <taxon>Agaricales</taxon>
        <taxon>Agaricales incertae sedis</taxon>
        <taxon>Dendrothele</taxon>
    </lineage>
</organism>
<dbReference type="Pfam" id="PF23627">
    <property type="entry name" value="LisH_WDR26"/>
    <property type="match status" value="1"/>
</dbReference>
<feature type="region of interest" description="Disordered" evidence="4">
    <location>
        <begin position="1"/>
        <end position="57"/>
    </location>
</feature>
<dbReference type="PANTHER" id="PTHR22838">
    <property type="entry name" value="WD REPEAT PROTEIN 26-RELATED"/>
    <property type="match status" value="1"/>
</dbReference>
<evidence type="ECO:0000256" key="3">
    <source>
        <dbReference type="PROSITE-ProRule" id="PRU00221"/>
    </source>
</evidence>
<name>A0A4S8L338_DENBC</name>
<dbReference type="InterPro" id="IPR006595">
    <property type="entry name" value="CTLH_C"/>
</dbReference>
<dbReference type="OrthoDB" id="972532at2759"/>
<dbReference type="PROSITE" id="PS50294">
    <property type="entry name" value="WD_REPEATS_REGION"/>
    <property type="match status" value="2"/>
</dbReference>
<dbReference type="PANTHER" id="PTHR22838:SF0">
    <property type="entry name" value="WD REPEAT-CONTAINING PROTEIN 26"/>
    <property type="match status" value="1"/>
</dbReference>
<feature type="compositionally biased region" description="Polar residues" evidence="4">
    <location>
        <begin position="40"/>
        <end position="53"/>
    </location>
</feature>
<proteinExistence type="predicted"/>
<evidence type="ECO:0000256" key="1">
    <source>
        <dbReference type="ARBA" id="ARBA00022574"/>
    </source>
</evidence>
<feature type="region of interest" description="Disordered" evidence="4">
    <location>
        <begin position="458"/>
        <end position="499"/>
    </location>
</feature>
<dbReference type="PROSITE" id="PS50082">
    <property type="entry name" value="WD_REPEATS_2"/>
    <property type="match status" value="5"/>
</dbReference>
<dbReference type="SUPFAM" id="SSF50978">
    <property type="entry name" value="WD40 repeat-like"/>
    <property type="match status" value="1"/>
</dbReference>
<feature type="compositionally biased region" description="Low complexity" evidence="4">
    <location>
        <begin position="470"/>
        <end position="487"/>
    </location>
</feature>
<evidence type="ECO:0000313" key="6">
    <source>
        <dbReference type="EMBL" id="THU82897.1"/>
    </source>
</evidence>
<dbReference type="InterPro" id="IPR036322">
    <property type="entry name" value="WD40_repeat_dom_sf"/>
</dbReference>
<evidence type="ECO:0000256" key="4">
    <source>
        <dbReference type="SAM" id="MobiDB-lite"/>
    </source>
</evidence>
<evidence type="ECO:0000313" key="7">
    <source>
        <dbReference type="Proteomes" id="UP000297245"/>
    </source>
</evidence>
<keyword evidence="1 3" id="KW-0853">WD repeat</keyword>
<dbReference type="InterPro" id="IPR051350">
    <property type="entry name" value="WD_repeat-ST_regulator"/>
</dbReference>
<dbReference type="Proteomes" id="UP000297245">
    <property type="component" value="Unassembled WGS sequence"/>
</dbReference>
<feature type="repeat" description="WD" evidence="3">
    <location>
        <begin position="579"/>
        <end position="605"/>
    </location>
</feature>
<sequence length="697" mass="75920">MRYTESDQPSPSNSTSPDVMTGATTDTIAGPSSRGLDSLVHSNGHTPGTSKGYSFSSNGLSNGSSSVANGNGVMQKHGKSSIARVNLPGTLLYEDSNVDREEFVRLVLQSLRDVGYKQAAAALEAESGYSMESSEVGQFKQYILDGLWSKAEASLTRLGLTNEAKLWDARFLINRQKYLELLEAGKTTAALHVLRNEISPLNVESEELHTLSSLIMSTSPDDLRQRTNWDGAAGTSRQQLLADLHHYIPPSVMIPSRRFSTLLQQAHLHQLQRCTFHNIPANATPLSLYADHQCDNSAFPRMNTTVLAGHNDEVWHVEWSRAGDFLASASKDRSAILWRVGSDGTDWEAHQILRDHPYPVGCLSWSLDDSIILTSAENIIKMWNTQTGVCIRTITEHTETVTTLTWLSDGSGFISGGLDRKIIRWSSDGKTHEPWVLSPIRVVDLAISPDRSRLVTVGLDSIDSKPSPPSSRNGRGSGTPGESPNSGNGNGGQTNGSKATSDTRWVIAYDFLTREREFAKSMEGDLTSVKISQDCQYALINHSPDEIYMWDLNIGRLARKFTGQKQGRHIIRSCFGGVDGNFVVSGSEDGKVYVWHRDTGALLETLAGHGEGSVNAVAWNPGNERMFASCSDDRTIRIWEAPPLDGSVTSSLSHGSATAGPSSPSIGSSVDYKGKGKTRQLWDFADESGSATTSTRT</sequence>
<feature type="compositionally biased region" description="Polar residues" evidence="4">
    <location>
        <begin position="649"/>
        <end position="668"/>
    </location>
</feature>
<feature type="repeat" description="WD" evidence="3">
    <location>
        <begin position="307"/>
        <end position="340"/>
    </location>
</feature>
<accession>A0A4S8L338</accession>
<dbReference type="GO" id="GO:0043161">
    <property type="term" value="P:proteasome-mediated ubiquitin-dependent protein catabolic process"/>
    <property type="evidence" value="ECO:0007669"/>
    <property type="project" value="TreeGrafter"/>
</dbReference>
<reference evidence="6 7" key="1">
    <citation type="journal article" date="2019" name="Nat. Ecol. Evol.">
        <title>Megaphylogeny resolves global patterns of mushroom evolution.</title>
        <authorList>
            <person name="Varga T."/>
            <person name="Krizsan K."/>
            <person name="Foldi C."/>
            <person name="Dima B."/>
            <person name="Sanchez-Garcia M."/>
            <person name="Sanchez-Ramirez S."/>
            <person name="Szollosi G.J."/>
            <person name="Szarkandi J.G."/>
            <person name="Papp V."/>
            <person name="Albert L."/>
            <person name="Andreopoulos W."/>
            <person name="Angelini C."/>
            <person name="Antonin V."/>
            <person name="Barry K.W."/>
            <person name="Bougher N.L."/>
            <person name="Buchanan P."/>
            <person name="Buyck B."/>
            <person name="Bense V."/>
            <person name="Catcheside P."/>
            <person name="Chovatia M."/>
            <person name="Cooper J."/>
            <person name="Damon W."/>
            <person name="Desjardin D."/>
            <person name="Finy P."/>
            <person name="Geml J."/>
            <person name="Haridas S."/>
            <person name="Hughes K."/>
            <person name="Justo A."/>
            <person name="Karasinski D."/>
            <person name="Kautmanova I."/>
            <person name="Kiss B."/>
            <person name="Kocsube S."/>
            <person name="Kotiranta H."/>
            <person name="LaButti K.M."/>
            <person name="Lechner B.E."/>
            <person name="Liimatainen K."/>
            <person name="Lipzen A."/>
            <person name="Lukacs Z."/>
            <person name="Mihaltcheva S."/>
            <person name="Morgado L.N."/>
            <person name="Niskanen T."/>
            <person name="Noordeloos M.E."/>
            <person name="Ohm R.A."/>
            <person name="Ortiz-Santana B."/>
            <person name="Ovrebo C."/>
            <person name="Racz N."/>
            <person name="Riley R."/>
            <person name="Savchenko A."/>
            <person name="Shiryaev A."/>
            <person name="Soop K."/>
            <person name="Spirin V."/>
            <person name="Szebenyi C."/>
            <person name="Tomsovsky M."/>
            <person name="Tulloss R.E."/>
            <person name="Uehling J."/>
            <person name="Grigoriev I.V."/>
            <person name="Vagvolgyi C."/>
            <person name="Papp T."/>
            <person name="Martin F.M."/>
            <person name="Miettinen O."/>
            <person name="Hibbett D.S."/>
            <person name="Nagy L.G."/>
        </authorList>
    </citation>
    <scope>NUCLEOTIDE SEQUENCE [LARGE SCALE GENOMIC DNA]</scope>
    <source>
        <strain evidence="6 7">CBS 962.96</strain>
    </source>
</reference>
<evidence type="ECO:0000259" key="5">
    <source>
        <dbReference type="PROSITE" id="PS50897"/>
    </source>
</evidence>
<gene>
    <name evidence="6" type="ORF">K435DRAFT_734430</name>
</gene>
<dbReference type="InterPro" id="IPR001680">
    <property type="entry name" value="WD40_rpt"/>
</dbReference>
<dbReference type="PROSITE" id="PS50897">
    <property type="entry name" value="CTLH"/>
    <property type="match status" value="1"/>
</dbReference>
<dbReference type="InterPro" id="IPR006594">
    <property type="entry name" value="LisH"/>
</dbReference>
<dbReference type="Gene3D" id="2.130.10.10">
    <property type="entry name" value="YVTN repeat-like/Quinoprotein amine dehydrogenase"/>
    <property type="match status" value="2"/>
</dbReference>
<feature type="repeat" description="WD" evidence="3">
    <location>
        <begin position="394"/>
        <end position="426"/>
    </location>
</feature>
<dbReference type="EMBL" id="ML179701">
    <property type="protein sequence ID" value="THU82897.1"/>
    <property type="molecule type" value="Genomic_DNA"/>
</dbReference>
<evidence type="ECO:0000256" key="2">
    <source>
        <dbReference type="ARBA" id="ARBA00022737"/>
    </source>
</evidence>
<dbReference type="Pfam" id="PF00400">
    <property type="entry name" value="WD40"/>
    <property type="match status" value="5"/>
</dbReference>
<dbReference type="SMART" id="SM00320">
    <property type="entry name" value="WD40"/>
    <property type="match status" value="5"/>
</dbReference>
<dbReference type="InterPro" id="IPR015943">
    <property type="entry name" value="WD40/YVTN_repeat-like_dom_sf"/>
</dbReference>
<dbReference type="AlphaFoldDB" id="A0A4S8L338"/>
<feature type="domain" description="CTLH" evidence="5">
    <location>
        <begin position="132"/>
        <end position="189"/>
    </location>
</feature>
<keyword evidence="2" id="KW-0677">Repeat</keyword>
<dbReference type="PROSITE" id="PS50896">
    <property type="entry name" value="LISH"/>
    <property type="match status" value="1"/>
</dbReference>
<dbReference type="GO" id="GO:0034657">
    <property type="term" value="C:GID complex"/>
    <property type="evidence" value="ECO:0007669"/>
    <property type="project" value="TreeGrafter"/>
</dbReference>
<dbReference type="CDD" id="cd00200">
    <property type="entry name" value="WD40"/>
    <property type="match status" value="1"/>
</dbReference>
<feature type="repeat" description="WD" evidence="3">
    <location>
        <begin position="353"/>
        <end position="393"/>
    </location>
</feature>
<keyword evidence="7" id="KW-1185">Reference proteome</keyword>
<feature type="region of interest" description="Disordered" evidence="4">
    <location>
        <begin position="649"/>
        <end position="673"/>
    </location>
</feature>
<protein>
    <submittedName>
        <fullName evidence="6">WD40 repeat-like protein</fullName>
    </submittedName>
</protein>